<dbReference type="EMBL" id="AFUP01000006">
    <property type="protein sequence ID" value="EGV07871.1"/>
    <property type="molecule type" value="Genomic_DNA"/>
</dbReference>
<protein>
    <submittedName>
        <fullName evidence="1">Conserved domain protein</fullName>
    </submittedName>
</protein>
<evidence type="ECO:0000313" key="2">
    <source>
        <dbReference type="EMBL" id="GAD44030.1"/>
    </source>
</evidence>
<sequence>MTIEEKIAYLETMDKVKDQQIKELQVAVEGLVKSLEGGVSHEGNDSNE</sequence>
<proteinExistence type="predicted"/>
<evidence type="ECO:0000313" key="3">
    <source>
        <dbReference type="Proteomes" id="UP000003287"/>
    </source>
</evidence>
<dbReference type="Proteomes" id="UP000003287">
    <property type="component" value="Unassembled WGS sequence"/>
</dbReference>
<dbReference type="AlphaFoldDB" id="F9P954"/>
<accession>F9P954</accession>
<name>F9P954_STRCV</name>
<evidence type="ECO:0000313" key="1">
    <source>
        <dbReference type="EMBL" id="EGV07871.1"/>
    </source>
</evidence>
<reference evidence="2 4" key="2">
    <citation type="submission" date="2013-09" db="EMBL/GenBank/DDBJ databases">
        <title>Genome Sequences of seven clinical isolates and type strains of anginosus group streptococci.</title>
        <authorList>
            <person name="Maruyama F."/>
            <person name="Sakurai A."/>
            <person name="Ogura Y."/>
            <person name="Homma H."/>
            <person name="Takahashi N."/>
            <person name="Ohtsubo Y."/>
            <person name="Hoshino T."/>
            <person name="Okahashi N."/>
            <person name="Nakagawa I."/>
            <person name="Kimura S."/>
            <person name="Fujiwara T."/>
            <person name="Hayashi T."/>
            <person name="Shintani S."/>
        </authorList>
    </citation>
    <scope>NUCLEOTIDE SEQUENCE [LARGE SCALE GENOMIC DNA]</scope>
    <source>
        <strain evidence="2">CCUG 46377</strain>
        <strain evidence="4">CCUG46377</strain>
    </source>
</reference>
<organism evidence="1 3">
    <name type="scientific">Streptococcus constellatus subsp. pharyngis SK1060 = CCUG 46377</name>
    <dbReference type="NCBI Taxonomy" id="1035184"/>
    <lineage>
        <taxon>Bacteria</taxon>
        <taxon>Bacillati</taxon>
        <taxon>Bacillota</taxon>
        <taxon>Bacilli</taxon>
        <taxon>Lactobacillales</taxon>
        <taxon>Streptococcaceae</taxon>
        <taxon>Streptococcus</taxon>
        <taxon>Streptococcus anginosus group</taxon>
    </lineage>
</organism>
<reference evidence="1 3" key="1">
    <citation type="submission" date="2011-06" db="EMBL/GenBank/DDBJ databases">
        <authorList>
            <person name="Harkins D.M."/>
            <person name="Madupu R."/>
            <person name="Durkin A.S."/>
            <person name="Torralba M."/>
            <person name="Methe B."/>
            <person name="Sutton G.G."/>
            <person name="Nelson K.E."/>
        </authorList>
    </citation>
    <scope>NUCLEOTIDE SEQUENCE [LARGE SCALE GENOMIC DNA]</scope>
    <source>
        <strain evidence="1 3">SK1060</strain>
    </source>
</reference>
<dbReference type="EMBL" id="BASX01000003">
    <property type="protein sequence ID" value="GAD44030.1"/>
    <property type="molecule type" value="Genomic_DNA"/>
</dbReference>
<dbReference type="Proteomes" id="UP000016985">
    <property type="component" value="Unassembled WGS sequence"/>
</dbReference>
<evidence type="ECO:0000313" key="4">
    <source>
        <dbReference type="Proteomes" id="UP000016985"/>
    </source>
</evidence>
<dbReference type="RefSeq" id="WP_006268660.1">
    <property type="nucleotide sequence ID" value="NZ_BASX01000003.1"/>
</dbReference>
<gene>
    <name evidence="2" type="ORF">ANG5_0558</name>
    <name evidence="1" type="ORF">HMPREF1042_1363</name>
</gene>
<keyword evidence="4" id="KW-1185">Reference proteome</keyword>